<name>A0ACC6IML9_9ACTN</name>
<accession>A0ACC6IML9</accession>
<comment type="caution">
    <text evidence="1">The sequence shown here is derived from an EMBL/GenBank/DDBJ whole genome shotgun (WGS) entry which is preliminary data.</text>
</comment>
<dbReference type="Proteomes" id="UP001261666">
    <property type="component" value="Unassembled WGS sequence"/>
</dbReference>
<proteinExistence type="predicted"/>
<evidence type="ECO:0000313" key="1">
    <source>
        <dbReference type="EMBL" id="MDR6211845.1"/>
    </source>
</evidence>
<dbReference type="EMBL" id="JAVIZJ010000013">
    <property type="protein sequence ID" value="MDR6211845.1"/>
    <property type="molecule type" value="Genomic_DNA"/>
</dbReference>
<organism evidence="1 2">
    <name type="scientific">Nocardioides zeae</name>
    <dbReference type="NCBI Taxonomy" id="1457234"/>
    <lineage>
        <taxon>Bacteria</taxon>
        <taxon>Bacillati</taxon>
        <taxon>Actinomycetota</taxon>
        <taxon>Actinomycetes</taxon>
        <taxon>Propionibacteriales</taxon>
        <taxon>Nocardioidaceae</taxon>
        <taxon>Nocardioides</taxon>
    </lineage>
</organism>
<sequence length="456" mass="47775">MRVPLPRDAVRADRLTFDDDLFRRSRSVLGISVVNQSVWRFAGPVSEEDLTELHGRLAAGRLTRVLVPPRVPGARARWVPGVAPPVPVVTVDLPPADLMTWAEAAAEVTLDPERGPTWSLAAAVTTAGEGLLSLVTSHVVCDGGAHVRAVVEAAEGRSGRCVPTDATGPVAVGRRDDLRDALHHGRRVVRGLRAAVRAPRPTPAEGVVSSTSRPPPSPVPGGTGATPFRPPTVVAGVPSDAWHAAARAAGGTANSLLVALSGELLVRAGRVRPGRSLKVSLPVDTRGPDDLRSNATTGVSIVVDTTRDEGRVDDLAVVRARAKSAFAALADDPAAGSSATLEPLLQVLPDALVARAAARSAAPLCLCSNLGRLHPGFRAPFGEPADAVLMRSSTQGVTADLLRARRGGVSSWWAEHGATSTHAVLGLDPDCWPDVEELREDLAAVYGRWGLTPTFW</sequence>
<protein>
    <submittedName>
        <fullName evidence="1">Uncharacterized protein</fullName>
    </submittedName>
</protein>
<reference evidence="1" key="1">
    <citation type="submission" date="2023-08" db="EMBL/GenBank/DDBJ databases">
        <title>Functional and genomic diversity of the sorghum phyllosphere microbiome.</title>
        <authorList>
            <person name="Shade A."/>
        </authorList>
    </citation>
    <scope>NUCLEOTIDE SEQUENCE</scope>
    <source>
        <strain evidence="1">SORGH_AS_0885</strain>
    </source>
</reference>
<keyword evidence="2" id="KW-1185">Reference proteome</keyword>
<gene>
    <name evidence="1" type="ORF">QE364_003576</name>
</gene>
<evidence type="ECO:0000313" key="2">
    <source>
        <dbReference type="Proteomes" id="UP001261666"/>
    </source>
</evidence>